<evidence type="ECO:0000313" key="2">
    <source>
        <dbReference type="Proteomes" id="UP000252357"/>
    </source>
</evidence>
<comment type="caution">
    <text evidence="1">The sequence shown here is derived from an EMBL/GenBank/DDBJ whole genome shotgun (WGS) entry which is preliminary data.</text>
</comment>
<proteinExistence type="predicted"/>
<organism evidence="1 2">
    <name type="scientific">Parvibium lacunae</name>
    <dbReference type="NCBI Taxonomy" id="1888893"/>
    <lineage>
        <taxon>Bacteria</taxon>
        <taxon>Pseudomonadati</taxon>
        <taxon>Pseudomonadota</taxon>
        <taxon>Betaproteobacteria</taxon>
        <taxon>Burkholderiales</taxon>
        <taxon>Alcaligenaceae</taxon>
        <taxon>Parvibium</taxon>
    </lineage>
</organism>
<sequence>MFFSFSRKDAMDQFACYCASVVLGFWKTSSLSRFVPTLKRASLLACVLLLSGCATQFRAQVSSQHTWPPANLPATLQLPYRFASDSQQSNEERLGLEQQIDKFLSMQFWQLTDGQAASPAVLELAPSYHKTMQEKRVWEPYYIPMSVPIRTNNGATIWTTQMIYGGQRERLIRTYEMRLKIDLFSLTAGQRSAQPVWAGEASTVSGVDNANAVLPLLLEALFKDFPGPNGQNRQVTIELSR</sequence>
<accession>A0A368L3I9</accession>
<protein>
    <recommendedName>
        <fullName evidence="3">DUF4136 domain-containing protein</fullName>
    </recommendedName>
</protein>
<evidence type="ECO:0000313" key="1">
    <source>
        <dbReference type="EMBL" id="RCS58147.1"/>
    </source>
</evidence>
<dbReference type="Proteomes" id="UP000252357">
    <property type="component" value="Unassembled WGS sequence"/>
</dbReference>
<dbReference type="OrthoDB" id="8940851at2"/>
<keyword evidence="2" id="KW-1185">Reference proteome</keyword>
<dbReference type="AlphaFoldDB" id="A0A368L3I9"/>
<evidence type="ECO:0008006" key="3">
    <source>
        <dbReference type="Google" id="ProtNLM"/>
    </source>
</evidence>
<gene>
    <name evidence="1" type="ORF">DU000_04755</name>
</gene>
<dbReference type="EMBL" id="QPGB01000002">
    <property type="protein sequence ID" value="RCS58147.1"/>
    <property type="molecule type" value="Genomic_DNA"/>
</dbReference>
<reference evidence="1 2" key="1">
    <citation type="journal article" date="2018" name="Int. J. Syst. Evol. Microbiol.">
        <title>Parvibium lacunae gen. nov., sp. nov., a new member of the family Alcaligenaceae isolated from a freshwater pond.</title>
        <authorList>
            <person name="Chen W.M."/>
            <person name="Xie P.B."/>
            <person name="Hsu M.Y."/>
            <person name="Sheu S.Y."/>
        </authorList>
    </citation>
    <scope>NUCLEOTIDE SEQUENCE [LARGE SCALE GENOMIC DNA]</scope>
    <source>
        <strain evidence="1 2">KMB9</strain>
    </source>
</reference>
<dbReference type="RefSeq" id="WP_114402232.1">
    <property type="nucleotide sequence ID" value="NZ_QPGB01000002.1"/>
</dbReference>
<name>A0A368L3I9_9BURK</name>